<dbReference type="OrthoDB" id="7875210at2"/>
<name>A0A0P1GMC7_9RHOB</name>
<proteinExistence type="predicted"/>
<keyword evidence="2" id="KW-1185">Reference proteome</keyword>
<gene>
    <name evidence="1" type="ORF">TM5383_00501</name>
</gene>
<dbReference type="AlphaFoldDB" id="A0A0P1GMC7"/>
<reference evidence="1 2" key="1">
    <citation type="submission" date="2015-09" db="EMBL/GenBank/DDBJ databases">
        <authorList>
            <consortium name="Swine Surveillance"/>
        </authorList>
    </citation>
    <scope>NUCLEOTIDE SEQUENCE [LARGE SCALE GENOMIC DNA]</scope>
    <source>
        <strain evidence="1 2">CECT 8383</strain>
    </source>
</reference>
<dbReference type="RefSeq" id="WP_058317477.1">
    <property type="nucleotide sequence ID" value="NZ_CYSF01000003.1"/>
</dbReference>
<organism evidence="1 2">
    <name type="scientific">Thalassovita mediterranea</name>
    <dbReference type="NCBI Taxonomy" id="340021"/>
    <lineage>
        <taxon>Bacteria</taxon>
        <taxon>Pseudomonadati</taxon>
        <taxon>Pseudomonadota</taxon>
        <taxon>Alphaproteobacteria</taxon>
        <taxon>Rhodobacterales</taxon>
        <taxon>Roseobacteraceae</taxon>
        <taxon>Thalassovita</taxon>
    </lineage>
</organism>
<dbReference type="EMBL" id="CYSF01000003">
    <property type="protein sequence ID" value="CUH83316.1"/>
    <property type="molecule type" value="Genomic_DNA"/>
</dbReference>
<evidence type="ECO:0000313" key="2">
    <source>
        <dbReference type="Proteomes" id="UP000051681"/>
    </source>
</evidence>
<protein>
    <submittedName>
        <fullName evidence="1">Uncharacterized protein</fullName>
    </submittedName>
</protein>
<sequence>MSAKIVGALITAGVTSLSAYQFWYELGDLMWPSRDVIVAEITLDNRCDFRDYVFVVRDLNSGKYASFAGGRAKLRTRERNRVTVEFAPQYRDVQFRSSEVPVQREMTLVAACSRSPIAGTLWFG</sequence>
<evidence type="ECO:0000313" key="1">
    <source>
        <dbReference type="EMBL" id="CUH83316.1"/>
    </source>
</evidence>
<dbReference type="Proteomes" id="UP000051681">
    <property type="component" value="Unassembled WGS sequence"/>
</dbReference>
<accession>A0A0P1GMC7</accession>